<dbReference type="AlphaFoldDB" id="A0A6B2M3U9"/>
<dbReference type="EMBL" id="JAAGNX010000002">
    <property type="protein sequence ID" value="NDV62889.1"/>
    <property type="molecule type" value="Genomic_DNA"/>
</dbReference>
<protein>
    <submittedName>
        <fullName evidence="1">Uncharacterized protein</fullName>
    </submittedName>
</protein>
<dbReference type="RefSeq" id="WP_163965549.1">
    <property type="nucleotide sequence ID" value="NZ_JAAGNX010000002.1"/>
</dbReference>
<proteinExistence type="predicted"/>
<comment type="caution">
    <text evidence="1">The sequence shown here is derived from an EMBL/GenBank/DDBJ whole genome shotgun (WGS) entry which is preliminary data.</text>
</comment>
<gene>
    <name evidence="1" type="ORF">G0Q06_10540</name>
</gene>
<reference evidence="1 2" key="1">
    <citation type="submission" date="2020-02" db="EMBL/GenBank/DDBJ databases">
        <title>Albibacoteraceae fam. nov., the first described family within the subdivision 4 Verrucomicrobia.</title>
        <authorList>
            <person name="Xi F."/>
        </authorList>
    </citation>
    <scope>NUCLEOTIDE SEQUENCE [LARGE SCALE GENOMIC DNA]</scope>
    <source>
        <strain evidence="1 2">CK1056</strain>
    </source>
</reference>
<accession>A0A6B2M3U9</accession>
<evidence type="ECO:0000313" key="2">
    <source>
        <dbReference type="Proteomes" id="UP000478417"/>
    </source>
</evidence>
<keyword evidence="2" id="KW-1185">Reference proteome</keyword>
<sequence length="429" mass="47836">MTKQSLFLLAAQICILIPLTRAEVYDLERLVTEGEFSNTFKLRLNIPEPQTAALLTPGMLFTGEFDLDNRRLANQALFDINRPRGALWAWTEEEDKGHTIGDSEYLILPFLAECVRLRYPANQSPVNGPVTLKNLHESDGWLVDQSDWEGGSVKVYPYDEAPGDKRQYGWVPSEKIARYYQAFASYNKASLPNSWTNFGVVESPAELTHAFSIKNSRADPFVAAETTFYYDGELVGVSDPPDSTTPQITVDESSGGFHVFTAVVLDTNGKQRATHLNRVFVKGPRPLSAFESWAVDNLPEGFRGPQVHLFDDGVTNLERFAHGLGLEKLPKGFQVIQFAESGFEKIDDTDYVVFSYPVGEEARTSGLNIMPQVSTDGQDWSDFVNIDDPAFGLPHVVTREGTVVTAKYPLAENPLFFRIALTDTFEGLD</sequence>
<name>A0A6B2M3U9_9BACT</name>
<evidence type="ECO:0000313" key="1">
    <source>
        <dbReference type="EMBL" id="NDV62889.1"/>
    </source>
</evidence>
<organism evidence="1 2">
    <name type="scientific">Oceanipulchritudo coccoides</name>
    <dbReference type="NCBI Taxonomy" id="2706888"/>
    <lineage>
        <taxon>Bacteria</taxon>
        <taxon>Pseudomonadati</taxon>
        <taxon>Verrucomicrobiota</taxon>
        <taxon>Opitutia</taxon>
        <taxon>Puniceicoccales</taxon>
        <taxon>Oceanipulchritudinaceae</taxon>
        <taxon>Oceanipulchritudo</taxon>
    </lineage>
</organism>
<dbReference type="Proteomes" id="UP000478417">
    <property type="component" value="Unassembled WGS sequence"/>
</dbReference>